<dbReference type="OrthoDB" id="9763076at2"/>
<keyword evidence="1" id="KW-0812">Transmembrane</keyword>
<dbReference type="AlphaFoldDB" id="A0A371JUZ2"/>
<reference evidence="2 3" key="1">
    <citation type="submission" date="2018-08" db="EMBL/GenBank/DDBJ databases">
        <title>Muricauda nanhaiensis sp. nov., isolated from seawater of the South China Sea.</title>
        <authorList>
            <person name="Dang Y."/>
        </authorList>
    </citation>
    <scope>NUCLEOTIDE SEQUENCE [LARGE SCALE GENOMIC DNA]</scope>
    <source>
        <strain evidence="2 3">SM1704</strain>
    </source>
</reference>
<comment type="caution">
    <text evidence="2">The sequence shown here is derived from an EMBL/GenBank/DDBJ whole genome shotgun (WGS) entry which is preliminary data.</text>
</comment>
<organism evidence="2 3">
    <name type="scientific">Flagellimonas nanhaiensis</name>
    <dbReference type="NCBI Taxonomy" id="2292706"/>
    <lineage>
        <taxon>Bacteria</taxon>
        <taxon>Pseudomonadati</taxon>
        <taxon>Bacteroidota</taxon>
        <taxon>Flavobacteriia</taxon>
        <taxon>Flavobacteriales</taxon>
        <taxon>Flavobacteriaceae</taxon>
        <taxon>Flagellimonas</taxon>
    </lineage>
</organism>
<name>A0A371JUZ2_9FLAO</name>
<dbReference type="Proteomes" id="UP000261828">
    <property type="component" value="Unassembled WGS sequence"/>
</dbReference>
<accession>A0A371JUZ2</accession>
<protein>
    <submittedName>
        <fullName evidence="2">VWA domain-containing protein</fullName>
    </submittedName>
</protein>
<dbReference type="PANTHER" id="PTHR37947:SF1">
    <property type="entry name" value="BLL2462 PROTEIN"/>
    <property type="match status" value="1"/>
</dbReference>
<keyword evidence="1" id="KW-1133">Transmembrane helix</keyword>
<dbReference type="EMBL" id="QTJX01000001">
    <property type="protein sequence ID" value="RDY61629.1"/>
    <property type="molecule type" value="Genomic_DNA"/>
</dbReference>
<dbReference type="PANTHER" id="PTHR37947">
    <property type="entry name" value="BLL2462 PROTEIN"/>
    <property type="match status" value="1"/>
</dbReference>
<sequence>MEISTVLLIVLAAIAALIIVFYQYFYKNPRKGRQRIFLAFFRFVALFGGLLLLVNPKFVKKDFTIEKSNLIVLVDDSESMQEAITGISTPEISDRIIGDQGLKDRYNVQSYAFGTAIQSLDTIKFDQKNTNISNALETIDEIYVGDNSAVVLLTDGNQTLGREYNYSNLSKNTAVYPVVIGDTTAFEDISIGLLNTNSYAFLRNKFPIETTILYRGSNSISKTVTINLDGRTVHRERLTFDAVQNSRTLEVLAEANTVGVKSVRIIVESLDNEKNTFNNQKETAIEVIDEKTNIALISDMLHPDLGAIKKSIESNEQRSVTILNPSTVDQLEDFQIFILYQPNQSFREVFNYLENVNANKFTIAGRMTSWNFLNRAQNSYFKEDINQTEEMIPVINNAFGTFGLGEFNVDEFPPLTGNLGDIEIKKSSNTLMFQQIRGITLESPLFSIITEGNQKEAVLFGEDIWKWRAQTFRNTQSFQLFDDFMGRLMVYLSSDGQKSRLDLDYERVFDNAAVAKIRAYYVDQSFQFDDNANLTIKVEGKDQDFVRDAPMLLKGGYYEVDLSDLEAGEYSFTVTVEEENLKRSGSFKILDFNQEKQLLAADYGKLQKLAENTKGKVYMPDQVETLVDSLLTLEQYRPVQKSTQNVVSLIDFRILLGLIVLALSLEWFIRKYNGLI</sequence>
<keyword evidence="3" id="KW-1185">Reference proteome</keyword>
<proteinExistence type="predicted"/>
<dbReference type="InterPro" id="IPR036465">
    <property type="entry name" value="vWFA_dom_sf"/>
</dbReference>
<evidence type="ECO:0000256" key="1">
    <source>
        <dbReference type="SAM" id="Phobius"/>
    </source>
</evidence>
<dbReference type="SUPFAM" id="SSF53300">
    <property type="entry name" value="vWA-like"/>
    <property type="match status" value="1"/>
</dbReference>
<evidence type="ECO:0000313" key="2">
    <source>
        <dbReference type="EMBL" id="RDY61629.1"/>
    </source>
</evidence>
<dbReference type="RefSeq" id="WP_116183510.1">
    <property type="nucleotide sequence ID" value="NZ_QTJX01000001.1"/>
</dbReference>
<evidence type="ECO:0000313" key="3">
    <source>
        <dbReference type="Proteomes" id="UP000261828"/>
    </source>
</evidence>
<keyword evidence="1" id="KW-0472">Membrane</keyword>
<feature type="transmembrane region" description="Helical" evidence="1">
    <location>
        <begin position="6"/>
        <end position="24"/>
    </location>
</feature>
<gene>
    <name evidence="2" type="ORF">DX873_05615</name>
</gene>
<feature type="transmembrane region" description="Helical" evidence="1">
    <location>
        <begin position="36"/>
        <end position="54"/>
    </location>
</feature>